<dbReference type="CDD" id="cd05151">
    <property type="entry name" value="ChoK-like"/>
    <property type="match status" value="1"/>
</dbReference>
<dbReference type="PANTHER" id="PTHR22603">
    <property type="entry name" value="CHOLINE/ETHANOALAMINE KINASE"/>
    <property type="match status" value="1"/>
</dbReference>
<gene>
    <name evidence="1" type="ORF">HMPREF1983_00385</name>
</gene>
<proteinExistence type="predicted"/>
<dbReference type="Gene3D" id="3.90.1200.10">
    <property type="match status" value="1"/>
</dbReference>
<dbReference type="Proteomes" id="UP000016637">
    <property type="component" value="Unassembled WGS sequence"/>
</dbReference>
<reference evidence="1 2" key="1">
    <citation type="submission" date="2013-08" db="EMBL/GenBank/DDBJ databases">
        <authorList>
            <person name="Weinstock G."/>
            <person name="Sodergren E."/>
            <person name="Wylie T."/>
            <person name="Fulton L."/>
            <person name="Fulton R."/>
            <person name="Fronick C."/>
            <person name="O'Laughlin M."/>
            <person name="Godfrey J."/>
            <person name="Miner T."/>
            <person name="Herter B."/>
            <person name="Appelbaum E."/>
            <person name="Cordes M."/>
            <person name="Lek S."/>
            <person name="Wollam A."/>
            <person name="Pepin K.H."/>
            <person name="Palsikar V.B."/>
            <person name="Mitreva M."/>
            <person name="Wilson R.K."/>
        </authorList>
    </citation>
    <scope>NUCLEOTIDE SEQUENCE [LARGE SCALE GENOMIC DNA]</scope>
    <source>
        <strain evidence="1 2">ATCC 700627</strain>
    </source>
</reference>
<keyword evidence="2" id="KW-1185">Reference proteome</keyword>
<dbReference type="SUPFAM" id="SSF56112">
    <property type="entry name" value="Protein kinase-like (PK-like)"/>
    <property type="match status" value="1"/>
</dbReference>
<comment type="caution">
    <text evidence="1">The sequence shown here is derived from an EMBL/GenBank/DDBJ whole genome shotgun (WGS) entry which is preliminary data.</text>
</comment>
<dbReference type="PANTHER" id="PTHR22603:SF66">
    <property type="entry name" value="ETHANOLAMINE KINASE"/>
    <property type="match status" value="1"/>
</dbReference>
<protein>
    <submittedName>
        <fullName evidence="1">Choline/ethanolamine kinase</fullName>
    </submittedName>
</protein>
<accession>U2QU85</accession>
<evidence type="ECO:0000313" key="2">
    <source>
        <dbReference type="Proteomes" id="UP000016637"/>
    </source>
</evidence>
<dbReference type="InterPro" id="IPR011009">
    <property type="entry name" value="Kinase-like_dom_sf"/>
</dbReference>
<evidence type="ECO:0000313" key="1">
    <source>
        <dbReference type="EMBL" id="ERK59784.1"/>
    </source>
</evidence>
<dbReference type="Pfam" id="PF01633">
    <property type="entry name" value="Choline_kinase"/>
    <property type="match status" value="1"/>
</dbReference>
<keyword evidence="1" id="KW-0418">Kinase</keyword>
<keyword evidence="1" id="KW-0808">Transferase</keyword>
<dbReference type="Gene3D" id="3.30.200.20">
    <property type="entry name" value="Phosphorylase Kinase, domain 1"/>
    <property type="match status" value="1"/>
</dbReference>
<dbReference type="RefSeq" id="WP_021752746.1">
    <property type="nucleotide sequence ID" value="NZ_KI271821.1"/>
</dbReference>
<dbReference type="AlphaFoldDB" id="U2QU85"/>
<dbReference type="HOGENOM" id="CLU_055115_1_1_9"/>
<dbReference type="eggNOG" id="COG0510">
    <property type="taxonomic scope" value="Bacteria"/>
</dbReference>
<dbReference type="GO" id="GO:0006646">
    <property type="term" value="P:phosphatidylethanolamine biosynthetic process"/>
    <property type="evidence" value="ECO:0007669"/>
    <property type="project" value="TreeGrafter"/>
</dbReference>
<name>U2QU85_9BACL</name>
<dbReference type="GO" id="GO:0004305">
    <property type="term" value="F:ethanolamine kinase activity"/>
    <property type="evidence" value="ECO:0007669"/>
    <property type="project" value="TreeGrafter"/>
</dbReference>
<dbReference type="GO" id="GO:0005737">
    <property type="term" value="C:cytoplasm"/>
    <property type="evidence" value="ECO:0007669"/>
    <property type="project" value="TreeGrafter"/>
</dbReference>
<organism evidence="1 2">
    <name type="scientific">Gemella bergeri ATCC 700627</name>
    <dbReference type="NCBI Taxonomy" id="1321820"/>
    <lineage>
        <taxon>Bacteria</taxon>
        <taxon>Bacillati</taxon>
        <taxon>Bacillota</taxon>
        <taxon>Bacilli</taxon>
        <taxon>Bacillales</taxon>
        <taxon>Gemellaceae</taxon>
        <taxon>Gemella</taxon>
    </lineage>
</organism>
<dbReference type="PATRIC" id="fig|1321820.3.peg.379"/>
<dbReference type="EMBL" id="AWVP01000020">
    <property type="protein sequence ID" value="ERK59784.1"/>
    <property type="molecule type" value="Genomic_DNA"/>
</dbReference>
<sequence length="270" mass="32655">MYKKEKLEKILEEKIVTMIETSYGITNKNYIVHTDQNSYFYRTQKDDTKLVNKENEKEAIKLLKNEPYFLNVIHYNNNNLITPYQKDSKTFISQKNLSNIIEIAKLLKKFHSKKFQAKNSFNIIDTFYSYFNLIDELDIDNFIYLVDEIKKVYKPDRLCHNDLVEGNFLFTENNLFLIDYEYAGQNDYYFDIASFISENELDYQETITFLKAYFTDEQCDFYKLDIFLRFCDLLWYTWATLLYGKRGEEIYHEIAIQKYQSLKTPRKIIY</sequence>